<dbReference type="InterPro" id="IPR017853">
    <property type="entry name" value="GH"/>
</dbReference>
<evidence type="ECO:0000256" key="1">
    <source>
        <dbReference type="ARBA" id="ARBA00001231"/>
    </source>
</evidence>
<dbReference type="InterPro" id="IPR036962">
    <property type="entry name" value="Glyco_hydro_3_N_sf"/>
</dbReference>
<protein>
    <recommendedName>
        <fullName evidence="3">beta-N-acetylhexosaminidase</fullName>
        <ecNumber evidence="3">3.2.1.52</ecNumber>
    </recommendedName>
</protein>
<evidence type="ECO:0000256" key="2">
    <source>
        <dbReference type="ARBA" id="ARBA00005336"/>
    </source>
</evidence>
<dbReference type="EMBL" id="JBHSJD010000002">
    <property type="protein sequence ID" value="MFC5021767.1"/>
    <property type="molecule type" value="Genomic_DNA"/>
</dbReference>
<evidence type="ECO:0000259" key="7">
    <source>
        <dbReference type="Pfam" id="PF00933"/>
    </source>
</evidence>
<proteinExistence type="inferred from homology"/>
<keyword evidence="10" id="KW-1185">Reference proteome</keyword>
<keyword evidence="4 6" id="KW-0378">Hydrolase</keyword>
<dbReference type="PROSITE" id="PS00775">
    <property type="entry name" value="GLYCOSYL_HYDROL_F3"/>
    <property type="match status" value="1"/>
</dbReference>
<evidence type="ECO:0000313" key="10">
    <source>
        <dbReference type="Proteomes" id="UP001595829"/>
    </source>
</evidence>
<evidence type="ECO:0000256" key="5">
    <source>
        <dbReference type="ARBA" id="ARBA00023295"/>
    </source>
</evidence>
<evidence type="ECO:0000259" key="8">
    <source>
        <dbReference type="Pfam" id="PF01915"/>
    </source>
</evidence>
<name>A0ABV9X947_9ACTN</name>
<dbReference type="PANTHER" id="PTHR30480">
    <property type="entry name" value="BETA-HEXOSAMINIDASE-RELATED"/>
    <property type="match status" value="1"/>
</dbReference>
<gene>
    <name evidence="9" type="ORF">ACFPM3_06335</name>
</gene>
<dbReference type="InterPro" id="IPR002772">
    <property type="entry name" value="Glyco_hydro_3_C"/>
</dbReference>
<dbReference type="Pfam" id="PF01915">
    <property type="entry name" value="Glyco_hydro_3_C"/>
    <property type="match status" value="1"/>
</dbReference>
<dbReference type="EC" id="3.2.1.52" evidence="3"/>
<accession>A0ABV9X947</accession>
<evidence type="ECO:0000256" key="6">
    <source>
        <dbReference type="RuleBase" id="RU361161"/>
    </source>
</evidence>
<dbReference type="Gene3D" id="3.40.50.1700">
    <property type="entry name" value="Glycoside hydrolase family 3 C-terminal domain"/>
    <property type="match status" value="1"/>
</dbReference>
<dbReference type="InterPro" id="IPR019800">
    <property type="entry name" value="Glyco_hydro_3_AS"/>
</dbReference>
<dbReference type="InterPro" id="IPR036881">
    <property type="entry name" value="Glyco_hydro_3_C_sf"/>
</dbReference>
<comment type="similarity">
    <text evidence="2 6">Belongs to the glycosyl hydrolase 3 family.</text>
</comment>
<feature type="domain" description="Glycoside hydrolase family 3 N-terminal" evidence="7">
    <location>
        <begin position="57"/>
        <end position="396"/>
    </location>
</feature>
<dbReference type="Gene3D" id="3.20.20.300">
    <property type="entry name" value="Glycoside hydrolase, family 3, N-terminal domain"/>
    <property type="match status" value="1"/>
</dbReference>
<dbReference type="PROSITE" id="PS51318">
    <property type="entry name" value="TAT"/>
    <property type="match status" value="1"/>
</dbReference>
<dbReference type="InterPro" id="IPR001764">
    <property type="entry name" value="Glyco_hydro_3_N"/>
</dbReference>
<evidence type="ECO:0000256" key="4">
    <source>
        <dbReference type="ARBA" id="ARBA00022801"/>
    </source>
</evidence>
<comment type="caution">
    <text evidence="9">The sequence shown here is derived from an EMBL/GenBank/DDBJ whole genome shotgun (WGS) entry which is preliminary data.</text>
</comment>
<sequence>MPSPEGPHVHHGTSRRTLLTASAALAAAAAAGGVIARSATAEEPEAELRKLISRMSLEEKVGQLFVMWVHGHSAATPDKADMDTNVQKIGVRNAAELVAKYHVGGIVYSRWARNIRDPHQVAELSNGIQRAGLAKSNPVPVLISVDQEHGKVARIGKPATLMPGAMALGAGASTADAREAARISGLELAAMGIKQNYAPVADVSVDPANSALGVRSFGADPKAVGSLVAAQVEGYRLGGVAATPKHFPGHGGTALDSHLGLPRITYTARQWEELDAPPFRAAIDAGAESIMTAHIVVPALDGRETPATLSQPMITGILRERLGFDGVVVTDAINMVSVREKYGEDGAAVLALKAGCDQLLGPASLEVSWNGVLNAVRRGEISEQRIDESILRILRLKSRLGLFSHPYVSREGVDRVVGKAAHLAAADRIAERTTTLLTNEGRLLPLNPAARPDVLVVGADPDAPSGTGGPPTAVLANALTGLRFRARALSTGTDPTRGQIDAAVARARGKDAVIVAAYNVTGPQRTLVAELAATGVPVIVVAMNNPNDIAGLRGQRASLATYSWTDVELRAAAKVIAGAVRPRGALPVPVKRPDNPAQMLYPIGHSLKY</sequence>
<dbReference type="InterPro" id="IPR006311">
    <property type="entry name" value="TAT_signal"/>
</dbReference>
<dbReference type="GO" id="GO:0016787">
    <property type="term" value="F:hydrolase activity"/>
    <property type="evidence" value="ECO:0007669"/>
    <property type="project" value="UniProtKB-KW"/>
</dbReference>
<feature type="domain" description="Glycoside hydrolase family 3 C-terminal" evidence="8">
    <location>
        <begin position="435"/>
        <end position="609"/>
    </location>
</feature>
<dbReference type="SUPFAM" id="SSF51445">
    <property type="entry name" value="(Trans)glycosidases"/>
    <property type="match status" value="1"/>
</dbReference>
<dbReference type="RefSeq" id="WP_380839749.1">
    <property type="nucleotide sequence ID" value="NZ_BAABIT010000001.1"/>
</dbReference>
<dbReference type="InterPro" id="IPR050226">
    <property type="entry name" value="NagZ_Beta-hexosaminidase"/>
</dbReference>
<comment type="catalytic activity">
    <reaction evidence="1">
        <text>Hydrolysis of terminal non-reducing N-acetyl-D-hexosamine residues in N-acetyl-beta-D-hexosaminides.</text>
        <dbReference type="EC" id="3.2.1.52"/>
    </reaction>
</comment>
<organism evidence="9 10">
    <name type="scientific">Streptomyces coeruleoprunus</name>
    <dbReference type="NCBI Taxonomy" id="285563"/>
    <lineage>
        <taxon>Bacteria</taxon>
        <taxon>Bacillati</taxon>
        <taxon>Actinomycetota</taxon>
        <taxon>Actinomycetes</taxon>
        <taxon>Kitasatosporales</taxon>
        <taxon>Streptomycetaceae</taxon>
        <taxon>Streptomyces</taxon>
    </lineage>
</organism>
<reference evidence="10" key="1">
    <citation type="journal article" date="2019" name="Int. J. Syst. Evol. Microbiol.">
        <title>The Global Catalogue of Microorganisms (GCM) 10K type strain sequencing project: providing services to taxonomists for standard genome sequencing and annotation.</title>
        <authorList>
            <consortium name="The Broad Institute Genomics Platform"/>
            <consortium name="The Broad Institute Genome Sequencing Center for Infectious Disease"/>
            <person name="Wu L."/>
            <person name="Ma J."/>
        </authorList>
    </citation>
    <scope>NUCLEOTIDE SEQUENCE [LARGE SCALE GENOMIC DNA]</scope>
    <source>
        <strain evidence="10">CGMCC 4.1648</strain>
    </source>
</reference>
<dbReference type="Proteomes" id="UP001595829">
    <property type="component" value="Unassembled WGS sequence"/>
</dbReference>
<dbReference type="Pfam" id="PF00933">
    <property type="entry name" value="Glyco_hydro_3"/>
    <property type="match status" value="1"/>
</dbReference>
<dbReference type="PANTHER" id="PTHR30480:SF13">
    <property type="entry name" value="BETA-HEXOSAMINIDASE"/>
    <property type="match status" value="1"/>
</dbReference>
<keyword evidence="5 6" id="KW-0326">Glycosidase</keyword>
<evidence type="ECO:0000256" key="3">
    <source>
        <dbReference type="ARBA" id="ARBA00012663"/>
    </source>
</evidence>
<evidence type="ECO:0000313" key="9">
    <source>
        <dbReference type="EMBL" id="MFC5021767.1"/>
    </source>
</evidence>
<dbReference type="SUPFAM" id="SSF52279">
    <property type="entry name" value="Beta-D-glucan exohydrolase, C-terminal domain"/>
    <property type="match status" value="1"/>
</dbReference>